<protein>
    <recommendedName>
        <fullName evidence="1">GRAM domain-containing protein</fullName>
    </recommendedName>
</protein>
<organism evidence="2 3">
    <name type="scientific">Phycomyces blakesleeanus</name>
    <dbReference type="NCBI Taxonomy" id="4837"/>
    <lineage>
        <taxon>Eukaryota</taxon>
        <taxon>Fungi</taxon>
        <taxon>Fungi incertae sedis</taxon>
        <taxon>Mucoromycota</taxon>
        <taxon>Mucoromycotina</taxon>
        <taxon>Mucoromycetes</taxon>
        <taxon>Mucorales</taxon>
        <taxon>Phycomycetaceae</taxon>
        <taxon>Phycomyces</taxon>
    </lineage>
</organism>
<gene>
    <name evidence="2" type="ORF">J3Q64DRAFT_1758223</name>
</gene>
<evidence type="ECO:0000313" key="2">
    <source>
        <dbReference type="EMBL" id="KAL0080965.1"/>
    </source>
</evidence>
<dbReference type="InterPro" id="IPR011993">
    <property type="entry name" value="PH-like_dom_sf"/>
</dbReference>
<keyword evidence="3" id="KW-1185">Reference proteome</keyword>
<dbReference type="SMART" id="SM00568">
    <property type="entry name" value="GRAM"/>
    <property type="match status" value="1"/>
</dbReference>
<evidence type="ECO:0000313" key="3">
    <source>
        <dbReference type="Proteomes" id="UP001448207"/>
    </source>
</evidence>
<accession>A0ABR3AV82</accession>
<dbReference type="Proteomes" id="UP001448207">
    <property type="component" value="Unassembled WGS sequence"/>
</dbReference>
<dbReference type="PANTHER" id="PTHR47666:SF1">
    <property type="entry name" value="PROTEIN VASCULAR ASSOCIATED DEATH 1, CHLOROPLASTIC"/>
    <property type="match status" value="1"/>
</dbReference>
<dbReference type="Pfam" id="PF02893">
    <property type="entry name" value="GRAM"/>
    <property type="match status" value="1"/>
</dbReference>
<sequence>MAYDSAAGVPRNVFTLPTPTDITLTPFWSTIRQEECFLLQKYSAPGTPLFKSLISTIASVFDTKQSSYRILFQREVNCTCLQIGVAETEQAIEAAWLWIQKNMMPELDTIDDSFQKEGWVVEKMSMVVTTIDTGTDELSSDEGVRNASRTFRQIFDVPSSERLVTYYSCAYNGRQGWLYISENYLGFYSFLLGIEAKTLIELKEIQDIAKEKTKRSMFGDSLKIITKDKVEVNTSTHKKNK</sequence>
<dbReference type="EMBL" id="JBCLYO010000019">
    <property type="protein sequence ID" value="KAL0080965.1"/>
    <property type="molecule type" value="Genomic_DNA"/>
</dbReference>
<proteinExistence type="predicted"/>
<reference evidence="2 3" key="1">
    <citation type="submission" date="2024-04" db="EMBL/GenBank/DDBJ databases">
        <title>Symmetric and asymmetric DNA N6-adenine methylation regulates different biological responses in Mucorales.</title>
        <authorList>
            <consortium name="Lawrence Berkeley National Laboratory"/>
            <person name="Lax C."/>
            <person name="Mondo S.J."/>
            <person name="Osorio-Concepcion M."/>
            <person name="Muszewska A."/>
            <person name="Corrochano-Luque M."/>
            <person name="Gutierrez G."/>
            <person name="Riley R."/>
            <person name="Lipzen A."/>
            <person name="Guo J."/>
            <person name="Hundley H."/>
            <person name="Amirebrahimi M."/>
            <person name="Ng V."/>
            <person name="Lorenzo-Gutierrez D."/>
            <person name="Binder U."/>
            <person name="Yang J."/>
            <person name="Song Y."/>
            <person name="Canovas D."/>
            <person name="Navarro E."/>
            <person name="Freitag M."/>
            <person name="Gabaldon T."/>
            <person name="Grigoriev I.V."/>
            <person name="Corrochano L.M."/>
            <person name="Nicolas F.E."/>
            <person name="Garre V."/>
        </authorList>
    </citation>
    <scope>NUCLEOTIDE SEQUENCE [LARGE SCALE GENOMIC DNA]</scope>
    <source>
        <strain evidence="2 3">L51</strain>
    </source>
</reference>
<dbReference type="PANTHER" id="PTHR47666">
    <property type="entry name" value="PROTEIN VASCULAR ASSOCIATED DEATH 1, CHLOROPLASTIC"/>
    <property type="match status" value="1"/>
</dbReference>
<dbReference type="InterPro" id="IPR004182">
    <property type="entry name" value="GRAM"/>
</dbReference>
<comment type="caution">
    <text evidence="2">The sequence shown here is derived from an EMBL/GenBank/DDBJ whole genome shotgun (WGS) entry which is preliminary data.</text>
</comment>
<feature type="domain" description="GRAM" evidence="1">
    <location>
        <begin position="149"/>
        <end position="212"/>
    </location>
</feature>
<evidence type="ECO:0000259" key="1">
    <source>
        <dbReference type="SMART" id="SM00568"/>
    </source>
</evidence>
<name>A0ABR3AV82_PHYBL</name>
<dbReference type="Gene3D" id="2.30.29.30">
    <property type="entry name" value="Pleckstrin-homology domain (PH domain)/Phosphotyrosine-binding domain (PTB)"/>
    <property type="match status" value="1"/>
</dbReference>